<comment type="subcellular location">
    <subcellularLocation>
        <location evidence="1">Membrane</location>
        <topology evidence="1">Multi-pass membrane protein</topology>
    </subcellularLocation>
</comment>
<evidence type="ECO:0000256" key="3">
    <source>
        <dbReference type="ARBA" id="ARBA00022449"/>
    </source>
</evidence>
<keyword evidence="2" id="KW-0813">Transport</keyword>
<dbReference type="GO" id="GO:0006814">
    <property type="term" value="P:sodium ion transport"/>
    <property type="evidence" value="ECO:0007669"/>
    <property type="project" value="UniProtKB-KW"/>
</dbReference>
<keyword evidence="3" id="KW-0050">Antiport</keyword>
<feature type="transmembrane region" description="Helical" evidence="10">
    <location>
        <begin position="273"/>
        <end position="295"/>
    </location>
</feature>
<feature type="domain" description="Sodium/calcium exchanger membrane region" evidence="11">
    <location>
        <begin position="32"/>
        <end position="176"/>
    </location>
</feature>
<protein>
    <recommendedName>
        <fullName evidence="11">Sodium/calcium exchanger membrane region domain-containing protein</fullName>
    </recommendedName>
</protein>
<reference evidence="12 13" key="1">
    <citation type="journal article" date="2020" name="IScience">
        <title>Genome Sequencing of the Endangered Kingdonia uniflora (Circaeasteraceae, Ranunculales) Reveals Potential Mechanisms of Evolutionary Specialization.</title>
        <authorList>
            <person name="Sun Y."/>
            <person name="Deng T."/>
            <person name="Zhang A."/>
            <person name="Moore M.J."/>
            <person name="Landis J.B."/>
            <person name="Lin N."/>
            <person name="Zhang H."/>
            <person name="Zhang X."/>
            <person name="Huang J."/>
            <person name="Zhang X."/>
            <person name="Sun H."/>
            <person name="Wang H."/>
        </authorList>
    </citation>
    <scope>NUCLEOTIDE SEQUENCE [LARGE SCALE GENOMIC DNA]</scope>
    <source>
        <strain evidence="12">TB1705</strain>
        <tissue evidence="12">Leaf</tissue>
    </source>
</reference>
<keyword evidence="4 10" id="KW-0812">Transmembrane</keyword>
<evidence type="ECO:0000313" key="12">
    <source>
        <dbReference type="EMBL" id="KAF6134232.1"/>
    </source>
</evidence>
<dbReference type="Pfam" id="PF01699">
    <property type="entry name" value="Na_Ca_ex"/>
    <property type="match status" value="2"/>
</dbReference>
<comment type="similarity">
    <text evidence="9">Belongs to the Ca(2+):cation antiporter (CaCA) (TC 2.A.19) family. Cation/calcium exchanger (CCX) subfamily.</text>
</comment>
<dbReference type="EMBL" id="JACGCM010002885">
    <property type="protein sequence ID" value="KAF6134232.1"/>
    <property type="molecule type" value="Genomic_DNA"/>
</dbReference>
<evidence type="ECO:0000256" key="9">
    <source>
        <dbReference type="ARBA" id="ARBA00038187"/>
    </source>
</evidence>
<evidence type="ECO:0000256" key="1">
    <source>
        <dbReference type="ARBA" id="ARBA00004141"/>
    </source>
</evidence>
<keyword evidence="8" id="KW-0406">Ion transport</keyword>
<evidence type="ECO:0000256" key="5">
    <source>
        <dbReference type="ARBA" id="ARBA00022989"/>
    </source>
</evidence>
<feature type="transmembrane region" description="Helical" evidence="10">
    <location>
        <begin position="244"/>
        <end position="261"/>
    </location>
</feature>
<feature type="transmembrane region" description="Helical" evidence="10">
    <location>
        <begin position="20"/>
        <end position="42"/>
    </location>
</feature>
<dbReference type="InterPro" id="IPR044880">
    <property type="entry name" value="NCX_ion-bd_dom_sf"/>
</dbReference>
<evidence type="ECO:0000256" key="4">
    <source>
        <dbReference type="ARBA" id="ARBA00022692"/>
    </source>
</evidence>
<feature type="domain" description="Sodium/calcium exchanger membrane region" evidence="11">
    <location>
        <begin position="339"/>
        <end position="421"/>
    </location>
</feature>
<evidence type="ECO:0000259" key="11">
    <source>
        <dbReference type="Pfam" id="PF01699"/>
    </source>
</evidence>
<accession>A0A7J7KV88</accession>
<dbReference type="Gene3D" id="1.20.1420.30">
    <property type="entry name" value="NCX, central ion-binding region"/>
    <property type="match status" value="2"/>
</dbReference>
<keyword evidence="8" id="KW-0739">Sodium transport</keyword>
<feature type="transmembrane region" description="Helical" evidence="10">
    <location>
        <begin position="63"/>
        <end position="89"/>
    </location>
</feature>
<dbReference type="PANTHER" id="PTHR12266:SF18">
    <property type="entry name" value="CATION_CALCIUM EXCHANGER 2"/>
    <property type="match status" value="1"/>
</dbReference>
<dbReference type="PANTHER" id="PTHR12266">
    <property type="entry name" value="NA+/CA2+ K+ INDEPENDENT EXCHANGER"/>
    <property type="match status" value="1"/>
</dbReference>
<feature type="transmembrane region" description="Helical" evidence="10">
    <location>
        <begin position="159"/>
        <end position="178"/>
    </location>
</feature>
<feature type="transmembrane region" description="Helical" evidence="10">
    <location>
        <begin position="359"/>
        <end position="382"/>
    </location>
</feature>
<proteinExistence type="inferred from homology"/>
<organism evidence="12 13">
    <name type="scientific">Kingdonia uniflora</name>
    <dbReference type="NCBI Taxonomy" id="39325"/>
    <lineage>
        <taxon>Eukaryota</taxon>
        <taxon>Viridiplantae</taxon>
        <taxon>Streptophyta</taxon>
        <taxon>Embryophyta</taxon>
        <taxon>Tracheophyta</taxon>
        <taxon>Spermatophyta</taxon>
        <taxon>Magnoliopsida</taxon>
        <taxon>Ranunculales</taxon>
        <taxon>Circaeasteraceae</taxon>
        <taxon>Kingdonia</taxon>
    </lineage>
</organism>
<evidence type="ECO:0000256" key="7">
    <source>
        <dbReference type="ARBA" id="ARBA00023136"/>
    </source>
</evidence>
<evidence type="ECO:0000256" key="10">
    <source>
        <dbReference type="SAM" id="Phobius"/>
    </source>
</evidence>
<gene>
    <name evidence="12" type="ORF">GIB67_010031</name>
</gene>
<name>A0A7J7KV88_9MAGN</name>
<dbReference type="Proteomes" id="UP000541444">
    <property type="component" value="Unassembled WGS sequence"/>
</dbReference>
<feature type="transmembrane region" description="Helical" evidence="10">
    <location>
        <begin position="133"/>
        <end position="153"/>
    </location>
</feature>
<evidence type="ECO:0000256" key="6">
    <source>
        <dbReference type="ARBA" id="ARBA00023053"/>
    </source>
</evidence>
<evidence type="ECO:0000256" key="8">
    <source>
        <dbReference type="ARBA" id="ARBA00023201"/>
    </source>
</evidence>
<keyword evidence="7 10" id="KW-0472">Membrane</keyword>
<evidence type="ECO:0000256" key="2">
    <source>
        <dbReference type="ARBA" id="ARBA00022448"/>
    </source>
</evidence>
<dbReference type="GO" id="GO:0016020">
    <property type="term" value="C:membrane"/>
    <property type="evidence" value="ECO:0007669"/>
    <property type="project" value="UniProtKB-SubCell"/>
</dbReference>
<dbReference type="InterPro" id="IPR004837">
    <property type="entry name" value="NaCa_Exmemb"/>
</dbReference>
<feature type="transmembrane region" description="Helical" evidence="10">
    <location>
        <begin position="302"/>
        <end position="323"/>
    </location>
</feature>
<keyword evidence="13" id="KW-1185">Reference proteome</keyword>
<feature type="transmembrane region" description="Helical" evidence="10">
    <location>
        <begin position="101"/>
        <end position="121"/>
    </location>
</feature>
<dbReference type="GO" id="GO:0008324">
    <property type="term" value="F:monoatomic cation transmembrane transporter activity"/>
    <property type="evidence" value="ECO:0007669"/>
    <property type="project" value="TreeGrafter"/>
</dbReference>
<dbReference type="OrthoDB" id="407410at2759"/>
<sequence length="444" mass="48188">MMLQGGLHPSPCSTFNPPTAARWPLLGWFLVLLWLLVLFYLLGDTASVYFCSSLESLSTLLKLSPTIAGVTLLSFGNGAPDVFASIVSFQGSGAKGVGFNSVLGGATFVSCVVVGVISIVMGSRRIAVYKLDFVRDVCFFFLGLSVLLLIMIFGKINLWGALGFTSLYFVYILVVYITHSRWKIDRESELGIPILSSIEKHAGIPVLCSRDKESEVIIIDREVFEANGYKEIGENESFGSKSRVTFANLLYILEFPLYLPRRLTIPVVSEEKWSKPFAVISVTLAPVLLVALCCYQKESSKTILVLFVSGGVVGVILGILTFVTTQSSSPPKKFLLPWLVGGFVMSVSWSYLTAQELVALLVSCGYILGISPSILGLTVLAWGNSIGDLVTNVALAVNGGHDGTQIAISGCYAGPIFNTLIYVYEDISFDGDIPDRDRLCLNTM</sequence>
<evidence type="ECO:0000313" key="13">
    <source>
        <dbReference type="Proteomes" id="UP000541444"/>
    </source>
</evidence>
<keyword evidence="5 10" id="KW-1133">Transmembrane helix</keyword>
<dbReference type="AlphaFoldDB" id="A0A7J7KV88"/>
<feature type="transmembrane region" description="Helical" evidence="10">
    <location>
        <begin position="335"/>
        <end position="352"/>
    </location>
</feature>
<comment type="caution">
    <text evidence="12">The sequence shown here is derived from an EMBL/GenBank/DDBJ whole genome shotgun (WGS) entry which is preliminary data.</text>
</comment>
<dbReference type="InterPro" id="IPR051359">
    <property type="entry name" value="CaCA_antiporter"/>
</dbReference>
<dbReference type="GO" id="GO:0015297">
    <property type="term" value="F:antiporter activity"/>
    <property type="evidence" value="ECO:0007669"/>
    <property type="project" value="UniProtKB-KW"/>
</dbReference>
<keyword evidence="6" id="KW-0915">Sodium</keyword>